<dbReference type="GO" id="GO:0016787">
    <property type="term" value="F:hydrolase activity"/>
    <property type="evidence" value="ECO:0007669"/>
    <property type="project" value="UniProtKB-KW"/>
</dbReference>
<evidence type="ECO:0000313" key="6">
    <source>
        <dbReference type="Proteomes" id="UP000040453"/>
    </source>
</evidence>
<sequence>MEVVNVFKDFYNNTVQLSFLDHPFSKSPKHVWVICRYKDRWLLTDHKERGIEFPGGKVEPGETAEQAAVREVMEETGATVNKLHYIGQYKVDGRYETVIKNVYYAEIDELIPQSTYYETKGPVFLKNIPANVKRKTDFSFIMKDTVLESCLLRIKKSYV</sequence>
<dbReference type="STRING" id="545501.BN997_01344"/>
<gene>
    <name evidence="5" type="primary">ytkD</name>
    <name evidence="5" type="ORF">BN997_01344</name>
</gene>
<protein>
    <submittedName>
        <fullName evidence="5">Putative 8-oxo-dGTP diphosphatase YtkD</fullName>
    </submittedName>
</protein>
<dbReference type="CDD" id="cd04665">
    <property type="entry name" value="NUDIX_RppH"/>
    <property type="match status" value="1"/>
</dbReference>
<dbReference type="PANTHER" id="PTHR43736:SF1">
    <property type="entry name" value="DIHYDRONEOPTERIN TRIPHOSPHATE DIPHOSPHATASE"/>
    <property type="match status" value="1"/>
</dbReference>
<dbReference type="PRINTS" id="PR00502">
    <property type="entry name" value="NUDIXFAMILY"/>
</dbReference>
<name>A0A0A1M880_9BACI</name>
<dbReference type="InterPro" id="IPR014078">
    <property type="entry name" value="Nudix_YtkD"/>
</dbReference>
<evidence type="ECO:0000256" key="1">
    <source>
        <dbReference type="ARBA" id="ARBA00005582"/>
    </source>
</evidence>
<comment type="similarity">
    <text evidence="1 3">Belongs to the Nudix hydrolase family.</text>
</comment>
<evidence type="ECO:0000259" key="4">
    <source>
        <dbReference type="PROSITE" id="PS51462"/>
    </source>
</evidence>
<dbReference type="InterPro" id="IPR015797">
    <property type="entry name" value="NUDIX_hydrolase-like_dom_sf"/>
</dbReference>
<reference evidence="5 6" key="1">
    <citation type="submission" date="2014-11" db="EMBL/GenBank/DDBJ databases">
        <authorList>
            <person name="Urmite Genomes Urmite Genomes"/>
        </authorList>
    </citation>
    <scope>NUCLEOTIDE SEQUENCE [LARGE SCALE GENOMIC DNA]</scope>
    <source>
        <strain evidence="5 6">Oc5</strain>
    </source>
</reference>
<dbReference type="EMBL" id="CDGG01000001">
    <property type="protein sequence ID" value="CEI81520.1"/>
    <property type="molecule type" value="Genomic_DNA"/>
</dbReference>
<dbReference type="AlphaFoldDB" id="A0A0A1M880"/>
<dbReference type="SUPFAM" id="SSF55811">
    <property type="entry name" value="Nudix"/>
    <property type="match status" value="1"/>
</dbReference>
<dbReference type="Gene3D" id="3.90.79.10">
    <property type="entry name" value="Nucleoside Triphosphate Pyrophosphohydrolase"/>
    <property type="match status" value="1"/>
</dbReference>
<dbReference type="Proteomes" id="UP000040453">
    <property type="component" value="Unassembled WGS sequence"/>
</dbReference>
<keyword evidence="2 3" id="KW-0378">Hydrolase</keyword>
<evidence type="ECO:0000256" key="3">
    <source>
        <dbReference type="RuleBase" id="RU003476"/>
    </source>
</evidence>
<organism evidence="5 6">
    <name type="scientific">Oceanobacillus oncorhynchi</name>
    <dbReference type="NCBI Taxonomy" id="545501"/>
    <lineage>
        <taxon>Bacteria</taxon>
        <taxon>Bacillati</taxon>
        <taxon>Bacillota</taxon>
        <taxon>Bacilli</taxon>
        <taxon>Bacillales</taxon>
        <taxon>Bacillaceae</taxon>
        <taxon>Oceanobacillus</taxon>
    </lineage>
</organism>
<dbReference type="PROSITE" id="PS00893">
    <property type="entry name" value="NUDIX_BOX"/>
    <property type="match status" value="1"/>
</dbReference>
<feature type="domain" description="Nudix hydrolase" evidence="4">
    <location>
        <begin position="14"/>
        <end position="148"/>
    </location>
</feature>
<dbReference type="Pfam" id="PF00293">
    <property type="entry name" value="NUDIX"/>
    <property type="match status" value="1"/>
</dbReference>
<dbReference type="NCBIfam" id="TIGR02705">
    <property type="entry name" value="nudix_YtkD"/>
    <property type="match status" value="1"/>
</dbReference>
<accession>A0A0A1M880</accession>
<dbReference type="PROSITE" id="PS51462">
    <property type="entry name" value="NUDIX"/>
    <property type="match status" value="1"/>
</dbReference>
<dbReference type="InterPro" id="IPR020476">
    <property type="entry name" value="Nudix_hydrolase"/>
</dbReference>
<dbReference type="PANTHER" id="PTHR43736">
    <property type="entry name" value="ADP-RIBOSE PYROPHOSPHATASE"/>
    <property type="match status" value="1"/>
</dbReference>
<evidence type="ECO:0000256" key="2">
    <source>
        <dbReference type="ARBA" id="ARBA00022801"/>
    </source>
</evidence>
<dbReference type="InterPro" id="IPR020084">
    <property type="entry name" value="NUDIX_hydrolase_CS"/>
</dbReference>
<evidence type="ECO:0000313" key="5">
    <source>
        <dbReference type="EMBL" id="CEI81520.1"/>
    </source>
</evidence>
<proteinExistence type="inferred from homology"/>
<keyword evidence="6" id="KW-1185">Reference proteome</keyword>
<dbReference type="InterPro" id="IPR000086">
    <property type="entry name" value="NUDIX_hydrolase_dom"/>
</dbReference>